<dbReference type="Proteomes" id="UP000192247">
    <property type="component" value="Unassembled WGS sequence"/>
</dbReference>
<proteinExistence type="predicted"/>
<protein>
    <submittedName>
        <fullName evidence="2">Sodium/hydrogen exchanger 11-like</fullName>
    </submittedName>
</protein>
<evidence type="ECO:0000256" key="1">
    <source>
        <dbReference type="SAM" id="MobiDB-lite"/>
    </source>
</evidence>
<evidence type="ECO:0000313" key="3">
    <source>
        <dbReference type="Proteomes" id="UP000192247"/>
    </source>
</evidence>
<sequence length="181" mass="19369">MIAAHLPILVTVGGSETEESPGTGVPHGIHATGLFFSTGWAEKVRHLSVSSQFGKGHYRGGEPGDLIRKRSFSEHSTSMRHLAAARSKTLGSPASLPLNAADLELCERAEPVGPLPRLNKPWMINSSLREGKGSRDSLTGTPSPPSIRPTTAEEVNKQTGHQDHVNRGFEPDSCSIVFNSV</sequence>
<organism evidence="2 3">
    <name type="scientific">Tropilaelaps mercedesae</name>
    <dbReference type="NCBI Taxonomy" id="418985"/>
    <lineage>
        <taxon>Eukaryota</taxon>
        <taxon>Metazoa</taxon>
        <taxon>Ecdysozoa</taxon>
        <taxon>Arthropoda</taxon>
        <taxon>Chelicerata</taxon>
        <taxon>Arachnida</taxon>
        <taxon>Acari</taxon>
        <taxon>Parasitiformes</taxon>
        <taxon>Mesostigmata</taxon>
        <taxon>Gamasina</taxon>
        <taxon>Dermanyssoidea</taxon>
        <taxon>Laelapidae</taxon>
        <taxon>Tropilaelaps</taxon>
    </lineage>
</organism>
<dbReference type="EMBL" id="MNPL01003189">
    <property type="protein sequence ID" value="OQR77703.1"/>
    <property type="molecule type" value="Genomic_DNA"/>
</dbReference>
<feature type="region of interest" description="Disordered" evidence="1">
    <location>
        <begin position="127"/>
        <end position="170"/>
    </location>
</feature>
<feature type="compositionally biased region" description="Basic and acidic residues" evidence="1">
    <location>
        <begin position="154"/>
        <end position="170"/>
    </location>
</feature>
<dbReference type="AlphaFoldDB" id="A0A1V9XWB8"/>
<reference evidence="2 3" key="1">
    <citation type="journal article" date="2017" name="Gigascience">
        <title>Draft genome of the honey bee ectoparasitic mite, Tropilaelaps mercedesae, is shaped by the parasitic life history.</title>
        <authorList>
            <person name="Dong X."/>
            <person name="Armstrong S.D."/>
            <person name="Xia D."/>
            <person name="Makepeace B.L."/>
            <person name="Darby A.C."/>
            <person name="Kadowaki T."/>
        </authorList>
    </citation>
    <scope>NUCLEOTIDE SEQUENCE [LARGE SCALE GENOMIC DNA]</scope>
    <source>
        <strain evidence="2">Wuxi-XJTLU</strain>
    </source>
</reference>
<gene>
    <name evidence="2" type="ORF">BIW11_06903</name>
</gene>
<name>A0A1V9XWB8_9ACAR</name>
<comment type="caution">
    <text evidence="2">The sequence shown here is derived from an EMBL/GenBank/DDBJ whole genome shotgun (WGS) entry which is preliminary data.</text>
</comment>
<keyword evidence="3" id="KW-1185">Reference proteome</keyword>
<accession>A0A1V9XWB8</accession>
<evidence type="ECO:0000313" key="2">
    <source>
        <dbReference type="EMBL" id="OQR77703.1"/>
    </source>
</evidence>
<dbReference type="InParanoid" id="A0A1V9XWB8"/>